<protein>
    <submittedName>
        <fullName evidence="2">Uncharacterized protein</fullName>
    </submittedName>
</protein>
<evidence type="ECO:0000313" key="3">
    <source>
        <dbReference type="Proteomes" id="UP001230504"/>
    </source>
</evidence>
<comment type="caution">
    <text evidence="2">The sequence shown here is derived from an EMBL/GenBank/DDBJ whole genome shotgun (WGS) entry which is preliminary data.</text>
</comment>
<feature type="region of interest" description="Disordered" evidence="1">
    <location>
        <begin position="1"/>
        <end position="73"/>
    </location>
</feature>
<dbReference type="RefSeq" id="XP_060417577.1">
    <property type="nucleotide sequence ID" value="XM_060560848.1"/>
</dbReference>
<sequence>MTDFGETGKRSGDDVGGRNKRRRLEPAQSHTSMQTLLKAAELGGGIPVSNSEEQQGLGHANRTEPPPAVSDSVALYRQGRYIPTRAGNHQMPVPEFLRVVLPPPDASYTQEAEGPRSPSSSPSREVPTSRPSSSVPFDRRTAVNPQSNVKAVRVCPQCMDVPLGPGPIVNGEPTYPVCENCRQTNIRRQVLRSIAAQALVELSQRVDSCAPGQNDQMQDVRGQFLNGLGRLPKRPQEFTCLRCKRPHMPLAPGRRRCVECICILIAFGPDGCEEQAAADASQRSERKLGKRPAELEQQQPQDEHWHMCDGCFKKPVPPGERKCPGCVARLALLRRMQNIWALLRLPCVSCVHERGRKQREPKVL</sequence>
<feature type="compositionally biased region" description="Basic and acidic residues" evidence="1">
    <location>
        <begin position="1"/>
        <end position="17"/>
    </location>
</feature>
<gene>
    <name evidence="2" type="ORF">LY79DRAFT_587949</name>
</gene>
<dbReference type="GeneID" id="85445088"/>
<reference evidence="2" key="1">
    <citation type="submission" date="2021-06" db="EMBL/GenBank/DDBJ databases">
        <title>Comparative genomics, transcriptomics and evolutionary studies reveal genomic signatures of adaptation to plant cell wall in hemibiotrophic fungi.</title>
        <authorList>
            <consortium name="DOE Joint Genome Institute"/>
            <person name="Baroncelli R."/>
            <person name="Diaz J.F."/>
            <person name="Benocci T."/>
            <person name="Peng M."/>
            <person name="Battaglia E."/>
            <person name="Haridas S."/>
            <person name="Andreopoulos W."/>
            <person name="Labutti K."/>
            <person name="Pangilinan J."/>
            <person name="Floch G.L."/>
            <person name="Makela M.R."/>
            <person name="Henrissat B."/>
            <person name="Grigoriev I.V."/>
            <person name="Crouch J.A."/>
            <person name="De Vries R.P."/>
            <person name="Sukno S.A."/>
            <person name="Thon M.R."/>
        </authorList>
    </citation>
    <scope>NUCLEOTIDE SEQUENCE</scope>
    <source>
        <strain evidence="2">CBS 125086</strain>
    </source>
</reference>
<accession>A0AAD8Q6U5</accession>
<dbReference type="EMBL" id="JAHLJV010000011">
    <property type="protein sequence ID" value="KAK1596724.1"/>
    <property type="molecule type" value="Genomic_DNA"/>
</dbReference>
<proteinExistence type="predicted"/>
<keyword evidence="3" id="KW-1185">Reference proteome</keyword>
<feature type="region of interest" description="Disordered" evidence="1">
    <location>
        <begin position="105"/>
        <end position="143"/>
    </location>
</feature>
<dbReference type="AlphaFoldDB" id="A0AAD8Q6U5"/>
<organism evidence="2 3">
    <name type="scientific">Colletotrichum navitas</name>
    <dbReference type="NCBI Taxonomy" id="681940"/>
    <lineage>
        <taxon>Eukaryota</taxon>
        <taxon>Fungi</taxon>
        <taxon>Dikarya</taxon>
        <taxon>Ascomycota</taxon>
        <taxon>Pezizomycotina</taxon>
        <taxon>Sordariomycetes</taxon>
        <taxon>Hypocreomycetidae</taxon>
        <taxon>Glomerellales</taxon>
        <taxon>Glomerellaceae</taxon>
        <taxon>Colletotrichum</taxon>
        <taxon>Colletotrichum graminicola species complex</taxon>
    </lineage>
</organism>
<evidence type="ECO:0000313" key="2">
    <source>
        <dbReference type="EMBL" id="KAK1596724.1"/>
    </source>
</evidence>
<feature type="compositionally biased region" description="Low complexity" evidence="1">
    <location>
        <begin position="115"/>
        <end position="136"/>
    </location>
</feature>
<name>A0AAD8Q6U5_9PEZI</name>
<evidence type="ECO:0000256" key="1">
    <source>
        <dbReference type="SAM" id="MobiDB-lite"/>
    </source>
</evidence>
<dbReference type="Proteomes" id="UP001230504">
    <property type="component" value="Unassembled WGS sequence"/>
</dbReference>